<dbReference type="PROSITE" id="PS51257">
    <property type="entry name" value="PROKAR_LIPOPROTEIN"/>
    <property type="match status" value="1"/>
</dbReference>
<sequence length="300" mass="34528">MKTQIRHYRLISVALLLLLLSGCSHLALNSPPSKLSQKREHKFVQQIINKEKQFKQKGLWKKHIQEGEKALAIAQEQKDERSVMILSIQLASSWFYLGNSDACLKSAQKAHSLAIKQSDYQAQIQSLYLISAAQRSQNNPQTVQTAHQALALCDRFLPDDFGLKAKVLYNLAAAESDIAPLNLSSSEKHLKEAALCYRTAGMNYEQVRITRRMAEIQYRRGHYQQAEHTLLSTTQKKNPREELIYEYQLAKVQHRLKQWEKAYNTALKALEKANKLEAQTEIPRLKTLINAIEHQKFIRH</sequence>
<protein>
    <recommendedName>
        <fullName evidence="3">MalT-like TPR region domain-containing protein</fullName>
    </recommendedName>
</protein>
<evidence type="ECO:0008006" key="3">
    <source>
        <dbReference type="Google" id="ProtNLM"/>
    </source>
</evidence>
<proteinExistence type="predicted"/>
<evidence type="ECO:0000313" key="2">
    <source>
        <dbReference type="EMBL" id="PJE79331.1"/>
    </source>
</evidence>
<name>A0A2H9T7W6_9ZZZZ</name>
<organism evidence="2">
    <name type="scientific">invertebrate metagenome</name>
    <dbReference type="NCBI Taxonomy" id="1711999"/>
    <lineage>
        <taxon>unclassified sequences</taxon>
        <taxon>metagenomes</taxon>
        <taxon>organismal metagenomes</taxon>
    </lineage>
</organism>
<evidence type="ECO:0000256" key="1">
    <source>
        <dbReference type="SAM" id="Coils"/>
    </source>
</evidence>
<keyword evidence="1" id="KW-0175">Coiled coil</keyword>
<dbReference type="EMBL" id="NSIT01000076">
    <property type="protein sequence ID" value="PJE79331.1"/>
    <property type="molecule type" value="Genomic_DNA"/>
</dbReference>
<reference evidence="2" key="1">
    <citation type="journal article" date="2017" name="Appl. Environ. Microbiol.">
        <title>Molecular characterization of an Endozoicomonas-like organism causing infection in king scallop Pecten maximus L.</title>
        <authorList>
            <person name="Cano I."/>
            <person name="van Aerle R."/>
            <person name="Ross S."/>
            <person name="Verner-Jeffreys D.W."/>
            <person name="Paley R.K."/>
            <person name="Rimmer G."/>
            <person name="Ryder D."/>
            <person name="Hooper P."/>
            <person name="Stone D."/>
            <person name="Feist S.W."/>
        </authorList>
    </citation>
    <scope>NUCLEOTIDE SEQUENCE</scope>
</reference>
<accession>A0A2H9T7W6</accession>
<dbReference type="InterPro" id="IPR011990">
    <property type="entry name" value="TPR-like_helical_dom_sf"/>
</dbReference>
<dbReference type="Gene3D" id="1.25.40.10">
    <property type="entry name" value="Tetratricopeptide repeat domain"/>
    <property type="match status" value="1"/>
</dbReference>
<feature type="coiled-coil region" evidence="1">
    <location>
        <begin position="249"/>
        <end position="276"/>
    </location>
</feature>
<gene>
    <name evidence="2" type="ORF">CI610_01683</name>
</gene>
<dbReference type="AlphaFoldDB" id="A0A2H9T7W6"/>
<dbReference type="SUPFAM" id="SSF48452">
    <property type="entry name" value="TPR-like"/>
    <property type="match status" value="1"/>
</dbReference>
<comment type="caution">
    <text evidence="2">The sequence shown here is derived from an EMBL/GenBank/DDBJ whole genome shotgun (WGS) entry which is preliminary data.</text>
</comment>